<sequence>MLQKSKAEAMLSLDGFIYDSETRKDDGELNYTLKMLKCDHFFEPKLCTFQTVSGRGCLHHEHTRFSWHIQCILQTDCSTYLLQNPLQFGTRKQILHRLDDSISDLCH</sequence>
<keyword evidence="2" id="KW-1185">Reference proteome</keyword>
<protein>
    <submittedName>
        <fullName evidence="1">Uncharacterized protein</fullName>
    </submittedName>
</protein>
<evidence type="ECO:0000313" key="2">
    <source>
        <dbReference type="Proteomes" id="UP000825935"/>
    </source>
</evidence>
<organism evidence="1 2">
    <name type="scientific">Ceratopteris richardii</name>
    <name type="common">Triangle waterfern</name>
    <dbReference type="NCBI Taxonomy" id="49495"/>
    <lineage>
        <taxon>Eukaryota</taxon>
        <taxon>Viridiplantae</taxon>
        <taxon>Streptophyta</taxon>
        <taxon>Embryophyta</taxon>
        <taxon>Tracheophyta</taxon>
        <taxon>Polypodiopsida</taxon>
        <taxon>Polypodiidae</taxon>
        <taxon>Polypodiales</taxon>
        <taxon>Pteridineae</taxon>
        <taxon>Pteridaceae</taxon>
        <taxon>Parkerioideae</taxon>
        <taxon>Ceratopteris</taxon>
    </lineage>
</organism>
<reference evidence="1" key="1">
    <citation type="submission" date="2021-08" db="EMBL/GenBank/DDBJ databases">
        <title>WGS assembly of Ceratopteris richardii.</title>
        <authorList>
            <person name="Marchant D.B."/>
            <person name="Chen G."/>
            <person name="Jenkins J."/>
            <person name="Shu S."/>
            <person name="Leebens-Mack J."/>
            <person name="Grimwood J."/>
            <person name="Schmutz J."/>
            <person name="Soltis P."/>
            <person name="Soltis D."/>
            <person name="Chen Z.-H."/>
        </authorList>
    </citation>
    <scope>NUCLEOTIDE SEQUENCE</scope>
    <source>
        <strain evidence="1">Whitten #5841</strain>
        <tissue evidence="1">Leaf</tissue>
    </source>
</reference>
<proteinExistence type="predicted"/>
<dbReference type="EMBL" id="CM035413">
    <property type="protein sequence ID" value="KAH7430979.1"/>
    <property type="molecule type" value="Genomic_DNA"/>
</dbReference>
<name>A0A8T2U8Y2_CERRI</name>
<dbReference type="AlphaFoldDB" id="A0A8T2U8Y2"/>
<dbReference type="Proteomes" id="UP000825935">
    <property type="component" value="Chromosome 8"/>
</dbReference>
<gene>
    <name evidence="1" type="ORF">KP509_08G023000</name>
</gene>
<dbReference type="EMBL" id="CM035413">
    <property type="protein sequence ID" value="KAH7430980.1"/>
    <property type="molecule type" value="Genomic_DNA"/>
</dbReference>
<accession>A0A8T2U8Y2</accession>
<comment type="caution">
    <text evidence="1">The sequence shown here is derived from an EMBL/GenBank/DDBJ whole genome shotgun (WGS) entry which is preliminary data.</text>
</comment>
<evidence type="ECO:0000313" key="1">
    <source>
        <dbReference type="EMBL" id="KAH7430980.1"/>
    </source>
</evidence>